<comment type="cofactor">
    <cofactor evidence="3">
        <name>Mn(2+)</name>
        <dbReference type="ChEBI" id="CHEBI:29035"/>
    </cofactor>
    <text evidence="3">The Mn(2+) ion enhances activity.</text>
</comment>
<dbReference type="RefSeq" id="WP_133431849.1">
    <property type="nucleotide sequence ID" value="NZ_SCWA01000008.1"/>
</dbReference>
<dbReference type="GO" id="GO:0050118">
    <property type="term" value="F:N-acetyldiaminopimelate deacetylase activity"/>
    <property type="evidence" value="ECO:0007669"/>
    <property type="project" value="UniProtKB-ARBA"/>
</dbReference>
<dbReference type="FunFam" id="3.30.70.360:FF:000001">
    <property type="entry name" value="N-acetyldiaminopimelate deacetylase"/>
    <property type="match status" value="1"/>
</dbReference>
<feature type="domain" description="Peptidase M20 dimerisation" evidence="4">
    <location>
        <begin position="182"/>
        <end position="278"/>
    </location>
</feature>
<reference evidence="5 6" key="1">
    <citation type="submission" date="2019-01" db="EMBL/GenBank/DDBJ databases">
        <title>Draft genome sequences of the type strains of six Macrococcus species.</title>
        <authorList>
            <person name="Mazhar S."/>
            <person name="Altermann E."/>
            <person name="Hill C."/>
            <person name="Mcauliffe O."/>
        </authorList>
    </citation>
    <scope>NUCLEOTIDE SEQUENCE [LARGE SCALE GENOMIC DNA]</scope>
    <source>
        <strain evidence="5 6">CCM4811</strain>
    </source>
</reference>
<comment type="caution">
    <text evidence="5">The sequence shown here is derived from an EMBL/GenBank/DDBJ whole genome shotgun (WGS) entry which is preliminary data.</text>
</comment>
<gene>
    <name evidence="5" type="ORF">ERX27_05595</name>
</gene>
<dbReference type="Gene3D" id="3.40.630.10">
    <property type="entry name" value="Zn peptidases"/>
    <property type="match status" value="1"/>
</dbReference>
<dbReference type="AlphaFoldDB" id="A0A4R6BDT9"/>
<evidence type="ECO:0000256" key="3">
    <source>
        <dbReference type="PIRSR" id="PIRSR005962-1"/>
    </source>
</evidence>
<feature type="binding site" evidence="3">
    <location>
        <position position="160"/>
    </location>
    <ligand>
        <name>Mn(2+)</name>
        <dbReference type="ChEBI" id="CHEBI:29035"/>
        <label>2</label>
    </ligand>
</feature>
<protein>
    <submittedName>
        <fullName evidence="5">Amidohydrolase</fullName>
    </submittedName>
</protein>
<dbReference type="InterPro" id="IPR002933">
    <property type="entry name" value="Peptidase_M20"/>
</dbReference>
<sequence>MNWNILDYEEELIAIRRHLHMHPELSFHEDNTKRYIAEYLEALDIEVTRDVGGNGVLGRIKGTAPGPTIAFRADFDALPIQDLKEVPYKSTVPGVMHACGHDAHTAMLLITAKILTDNRDKIAGNIVLIHQHAEELIPGGALSMIQTGALEGVDYVFGTHTASYLPTGTIAFCPGPAYANADRFTIKVQGKGGHGAAPHETHDAIIAASSLISQFQTIVSRSVDPIETAVVTVGEFKAGDAFNVIADHAYLSGTVRTYQDTIKEKVKERMTQLIQAVEVGYQVTIDLQYEDGYPALVNPVKETEWLMERVAAAGFAEEVKLQPASLGGEDFSYFLKERPGTYFYTGVMNEEMNAHYPHHHPKFDIDEKGLLYGIQTFLTIVENINELK</sequence>
<evidence type="ECO:0000313" key="6">
    <source>
        <dbReference type="Proteomes" id="UP000295310"/>
    </source>
</evidence>
<dbReference type="PANTHER" id="PTHR11014:SF63">
    <property type="entry name" value="METALLOPEPTIDASE, PUTATIVE (AFU_ORTHOLOGUE AFUA_6G09600)-RELATED"/>
    <property type="match status" value="1"/>
</dbReference>
<dbReference type="NCBIfam" id="TIGR01891">
    <property type="entry name" value="amidohydrolases"/>
    <property type="match status" value="1"/>
</dbReference>
<comment type="similarity">
    <text evidence="1">Belongs to the peptidase M20 family.</text>
</comment>
<keyword evidence="6" id="KW-1185">Reference proteome</keyword>
<feature type="binding site" evidence="3">
    <location>
        <position position="101"/>
    </location>
    <ligand>
        <name>Mn(2+)</name>
        <dbReference type="ChEBI" id="CHEBI:29035"/>
        <label>2</label>
    </ligand>
</feature>
<feature type="binding site" evidence="3">
    <location>
        <position position="99"/>
    </location>
    <ligand>
        <name>Mn(2+)</name>
        <dbReference type="ChEBI" id="CHEBI:29035"/>
        <label>2</label>
    </ligand>
</feature>
<keyword evidence="2 5" id="KW-0378">Hydrolase</keyword>
<dbReference type="Pfam" id="PF07687">
    <property type="entry name" value="M20_dimer"/>
    <property type="match status" value="1"/>
</dbReference>
<evidence type="ECO:0000256" key="1">
    <source>
        <dbReference type="ARBA" id="ARBA00006153"/>
    </source>
</evidence>
<evidence type="ECO:0000313" key="5">
    <source>
        <dbReference type="EMBL" id="TDL97934.1"/>
    </source>
</evidence>
<dbReference type="InterPro" id="IPR011650">
    <property type="entry name" value="Peptidase_M20_dimer"/>
</dbReference>
<dbReference type="SUPFAM" id="SSF53187">
    <property type="entry name" value="Zn-dependent exopeptidases"/>
    <property type="match status" value="1"/>
</dbReference>
<feature type="binding site" evidence="3">
    <location>
        <position position="359"/>
    </location>
    <ligand>
        <name>Mn(2+)</name>
        <dbReference type="ChEBI" id="CHEBI:29035"/>
        <label>2</label>
    </ligand>
</feature>
<evidence type="ECO:0000259" key="4">
    <source>
        <dbReference type="Pfam" id="PF07687"/>
    </source>
</evidence>
<dbReference type="PANTHER" id="PTHR11014">
    <property type="entry name" value="PEPTIDASE M20 FAMILY MEMBER"/>
    <property type="match status" value="1"/>
</dbReference>
<dbReference type="GO" id="GO:0019877">
    <property type="term" value="P:diaminopimelate biosynthetic process"/>
    <property type="evidence" value="ECO:0007669"/>
    <property type="project" value="UniProtKB-ARBA"/>
</dbReference>
<dbReference type="GO" id="GO:0046872">
    <property type="term" value="F:metal ion binding"/>
    <property type="evidence" value="ECO:0007669"/>
    <property type="project" value="UniProtKB-KW"/>
</dbReference>
<evidence type="ECO:0000256" key="2">
    <source>
        <dbReference type="ARBA" id="ARBA00022801"/>
    </source>
</evidence>
<keyword evidence="3" id="KW-0479">Metal-binding</keyword>
<dbReference type="EMBL" id="SCWA01000008">
    <property type="protein sequence ID" value="TDL97934.1"/>
    <property type="molecule type" value="Genomic_DNA"/>
</dbReference>
<organism evidence="5 6">
    <name type="scientific">Macrococcus brunensis</name>
    <dbReference type="NCBI Taxonomy" id="198483"/>
    <lineage>
        <taxon>Bacteria</taxon>
        <taxon>Bacillati</taxon>
        <taxon>Bacillota</taxon>
        <taxon>Bacilli</taxon>
        <taxon>Bacillales</taxon>
        <taxon>Staphylococcaceae</taxon>
        <taxon>Macrococcus</taxon>
    </lineage>
</organism>
<dbReference type="Gene3D" id="3.30.70.360">
    <property type="match status" value="1"/>
</dbReference>
<dbReference type="OrthoDB" id="2985724at2"/>
<name>A0A4R6BDT9_9STAP</name>
<proteinExistence type="inferred from homology"/>
<dbReference type="Proteomes" id="UP000295310">
    <property type="component" value="Unassembled WGS sequence"/>
</dbReference>
<dbReference type="InterPro" id="IPR036264">
    <property type="entry name" value="Bact_exopeptidase_dim_dom"/>
</dbReference>
<dbReference type="Pfam" id="PF01546">
    <property type="entry name" value="Peptidase_M20"/>
    <property type="match status" value="1"/>
</dbReference>
<feature type="binding site" evidence="3">
    <location>
        <position position="135"/>
    </location>
    <ligand>
        <name>Mn(2+)</name>
        <dbReference type="ChEBI" id="CHEBI:29035"/>
        <label>2</label>
    </ligand>
</feature>
<dbReference type="SUPFAM" id="SSF55031">
    <property type="entry name" value="Bacterial exopeptidase dimerisation domain"/>
    <property type="match status" value="1"/>
</dbReference>
<dbReference type="InterPro" id="IPR017439">
    <property type="entry name" value="Amidohydrolase"/>
</dbReference>
<accession>A0A4R6BDT9</accession>
<keyword evidence="3" id="KW-0464">Manganese</keyword>
<dbReference type="PIRSF" id="PIRSF005962">
    <property type="entry name" value="Pept_M20D_amidohydro"/>
    <property type="match status" value="1"/>
</dbReference>